<evidence type="ECO:0000256" key="8">
    <source>
        <dbReference type="SAM" id="SignalP"/>
    </source>
</evidence>
<evidence type="ECO:0000256" key="1">
    <source>
        <dbReference type="ARBA" id="ARBA00004239"/>
    </source>
</evidence>
<dbReference type="GO" id="GO:0005576">
    <property type="term" value="C:extracellular region"/>
    <property type="evidence" value="ECO:0007669"/>
    <property type="project" value="UniProtKB-SubCell"/>
</dbReference>
<evidence type="ECO:0000256" key="4">
    <source>
        <dbReference type="ARBA" id="ARBA00022729"/>
    </source>
</evidence>
<evidence type="ECO:0000256" key="3">
    <source>
        <dbReference type="ARBA" id="ARBA00022525"/>
    </source>
</evidence>
<gene>
    <name evidence="9" type="ORF">CISIN_1g048592mg</name>
</gene>
<dbReference type="Proteomes" id="UP000027120">
    <property type="component" value="Unassembled WGS sequence"/>
</dbReference>
<dbReference type="EMBL" id="KK785237">
    <property type="protein sequence ID" value="KDO45780.1"/>
    <property type="molecule type" value="Genomic_DNA"/>
</dbReference>
<dbReference type="PANTHER" id="PTHR36016:SF9">
    <property type="entry name" value="PROTEIN, PUTATIVE-RELATED"/>
    <property type="match status" value="1"/>
</dbReference>
<evidence type="ECO:0000313" key="9">
    <source>
        <dbReference type="EMBL" id="KDO45780.1"/>
    </source>
</evidence>
<dbReference type="PANTHER" id="PTHR36016">
    <property type="entry name" value="CLAVATA3/ESR (CLE)-RELATED PROTEIN 7"/>
    <property type="match status" value="1"/>
</dbReference>
<keyword evidence="5" id="KW-0221">Differentiation</keyword>
<sequence>MASQTASRVLMLFFVVLLILLLILRSEARSLKQTRIDSRLLLNDLGYDKYKLEYFRHESIFDSGTRRVSPGGPDPNHN</sequence>
<keyword evidence="4 8" id="KW-0732">Signal</keyword>
<dbReference type="AlphaFoldDB" id="A0A067DW34"/>
<feature type="chain" id="PRO_5001635867" evidence="8">
    <location>
        <begin position="29"/>
        <end position="78"/>
    </location>
</feature>
<protein>
    <submittedName>
        <fullName evidence="9">Uncharacterized protein</fullName>
    </submittedName>
</protein>
<name>A0A067DW34_CITSI</name>
<keyword evidence="3" id="KW-0964">Secreted</keyword>
<evidence type="ECO:0000256" key="5">
    <source>
        <dbReference type="ARBA" id="ARBA00022782"/>
    </source>
</evidence>
<keyword evidence="10" id="KW-1185">Reference proteome</keyword>
<evidence type="ECO:0000313" key="10">
    <source>
        <dbReference type="Proteomes" id="UP000027120"/>
    </source>
</evidence>
<comment type="subcellular location">
    <subcellularLocation>
        <location evidence="1">Secreted</location>
        <location evidence="1">Extracellular space</location>
    </subcellularLocation>
</comment>
<feature type="signal peptide" evidence="8">
    <location>
        <begin position="1"/>
        <end position="28"/>
    </location>
</feature>
<keyword evidence="6" id="KW-0325">Glycoprotein</keyword>
<keyword evidence="7" id="KW-0379">Hydroxylation</keyword>
<comment type="similarity">
    <text evidence="2">Belongs to the CLV3/ESR signal peptide family.</text>
</comment>
<dbReference type="GO" id="GO:0030154">
    <property type="term" value="P:cell differentiation"/>
    <property type="evidence" value="ECO:0007669"/>
    <property type="project" value="UniProtKB-KW"/>
</dbReference>
<evidence type="ECO:0000256" key="2">
    <source>
        <dbReference type="ARBA" id="ARBA00005416"/>
    </source>
</evidence>
<evidence type="ECO:0000256" key="7">
    <source>
        <dbReference type="ARBA" id="ARBA00023278"/>
    </source>
</evidence>
<accession>A0A067DW34</accession>
<reference evidence="9 10" key="1">
    <citation type="submission" date="2014-04" db="EMBL/GenBank/DDBJ databases">
        <authorList>
            <consortium name="International Citrus Genome Consortium"/>
            <person name="Gmitter F."/>
            <person name="Chen C."/>
            <person name="Farmerie W."/>
            <person name="Harkins T."/>
            <person name="Desany B."/>
            <person name="Mohiuddin M."/>
            <person name="Kodira C."/>
            <person name="Borodovsky M."/>
            <person name="Lomsadze A."/>
            <person name="Burns P."/>
            <person name="Jenkins J."/>
            <person name="Prochnik S."/>
            <person name="Shu S."/>
            <person name="Chapman J."/>
            <person name="Pitluck S."/>
            <person name="Schmutz J."/>
            <person name="Rokhsar D."/>
        </authorList>
    </citation>
    <scope>NUCLEOTIDE SEQUENCE</scope>
</reference>
<dbReference type="SMR" id="A0A067DW34"/>
<organism evidence="9 10">
    <name type="scientific">Citrus sinensis</name>
    <name type="common">Sweet orange</name>
    <name type="synonym">Citrus aurantium var. sinensis</name>
    <dbReference type="NCBI Taxonomy" id="2711"/>
    <lineage>
        <taxon>Eukaryota</taxon>
        <taxon>Viridiplantae</taxon>
        <taxon>Streptophyta</taxon>
        <taxon>Embryophyta</taxon>
        <taxon>Tracheophyta</taxon>
        <taxon>Spermatophyta</taxon>
        <taxon>Magnoliopsida</taxon>
        <taxon>eudicotyledons</taxon>
        <taxon>Gunneridae</taxon>
        <taxon>Pentapetalae</taxon>
        <taxon>rosids</taxon>
        <taxon>malvids</taxon>
        <taxon>Sapindales</taxon>
        <taxon>Rutaceae</taxon>
        <taxon>Aurantioideae</taxon>
        <taxon>Citrus</taxon>
    </lineage>
</organism>
<dbReference type="InterPro" id="IPR039617">
    <property type="entry name" value="CLAVATA3-CLE"/>
</dbReference>
<evidence type="ECO:0000256" key="6">
    <source>
        <dbReference type="ARBA" id="ARBA00023180"/>
    </source>
</evidence>
<proteinExistence type="inferred from homology"/>